<keyword evidence="2" id="KW-1185">Reference proteome</keyword>
<evidence type="ECO:0000313" key="2">
    <source>
        <dbReference type="Proteomes" id="UP000033140"/>
    </source>
</evidence>
<name>A0A0E9NA29_SAICN</name>
<dbReference type="Proteomes" id="UP000033140">
    <property type="component" value="Unassembled WGS sequence"/>
</dbReference>
<proteinExistence type="predicted"/>
<reference evidence="1 2" key="3">
    <citation type="journal article" date="2015" name="Genome Announc.">
        <title>Draft Genome Sequence of the Archiascomycetous Yeast Saitoella complicata.</title>
        <authorList>
            <person name="Yamauchi K."/>
            <person name="Kondo S."/>
            <person name="Hamamoto M."/>
            <person name="Takahashi Y."/>
            <person name="Ogura Y."/>
            <person name="Hayashi T."/>
            <person name="Nishida H."/>
        </authorList>
    </citation>
    <scope>NUCLEOTIDE SEQUENCE [LARGE SCALE GENOMIC DNA]</scope>
    <source>
        <strain evidence="1 2">NRRL Y-17804</strain>
    </source>
</reference>
<dbReference type="EMBL" id="BACD03000003">
    <property type="protein sequence ID" value="GAO46260.1"/>
    <property type="molecule type" value="Genomic_DNA"/>
</dbReference>
<comment type="caution">
    <text evidence="1">The sequence shown here is derived from an EMBL/GenBank/DDBJ whole genome shotgun (WGS) entry which is preliminary data.</text>
</comment>
<sequence length="66" mass="7694">MHTKVGEGDYPLARKIRLRYAVTQPYYAPSYKHQKRTRNPKSKKKHTIVILPLTCQLYSFSTPISS</sequence>
<organism evidence="1 2">
    <name type="scientific">Saitoella complicata (strain BCRC 22490 / CBS 7301 / JCM 7358 / NBRC 10748 / NRRL Y-17804)</name>
    <dbReference type="NCBI Taxonomy" id="698492"/>
    <lineage>
        <taxon>Eukaryota</taxon>
        <taxon>Fungi</taxon>
        <taxon>Dikarya</taxon>
        <taxon>Ascomycota</taxon>
        <taxon>Taphrinomycotina</taxon>
        <taxon>Taphrinomycotina incertae sedis</taxon>
        <taxon>Saitoella</taxon>
    </lineage>
</organism>
<dbReference type="AlphaFoldDB" id="A0A0E9NA29"/>
<reference evidence="1 2" key="1">
    <citation type="journal article" date="2011" name="J. Gen. Appl. Microbiol.">
        <title>Draft genome sequencing of the enigmatic yeast Saitoella complicata.</title>
        <authorList>
            <person name="Nishida H."/>
            <person name="Hamamoto M."/>
            <person name="Sugiyama J."/>
        </authorList>
    </citation>
    <scope>NUCLEOTIDE SEQUENCE [LARGE SCALE GENOMIC DNA]</scope>
    <source>
        <strain evidence="1 2">NRRL Y-17804</strain>
    </source>
</reference>
<evidence type="ECO:0000313" key="1">
    <source>
        <dbReference type="EMBL" id="GAO46260.1"/>
    </source>
</evidence>
<gene>
    <name evidence="1" type="ORF">G7K_0495-t1</name>
</gene>
<protein>
    <submittedName>
        <fullName evidence="1">Uncharacterized protein</fullName>
    </submittedName>
</protein>
<accession>A0A0E9NA29</accession>
<reference evidence="1 2" key="2">
    <citation type="journal article" date="2014" name="J. Gen. Appl. Microbiol.">
        <title>The early diverging ascomycetous budding yeast Saitoella complicata has three histone deacetylases belonging to the Clr6, Hos2, and Rpd3 lineages.</title>
        <authorList>
            <person name="Nishida H."/>
            <person name="Matsumoto T."/>
            <person name="Kondo S."/>
            <person name="Hamamoto M."/>
            <person name="Yoshikawa H."/>
        </authorList>
    </citation>
    <scope>NUCLEOTIDE SEQUENCE [LARGE SCALE GENOMIC DNA]</scope>
    <source>
        <strain evidence="1 2">NRRL Y-17804</strain>
    </source>
</reference>